<reference evidence="13" key="1">
    <citation type="submission" date="2023-03" db="EMBL/GenBank/DDBJ databases">
        <title>Chromosome-scale reference genome and RAD-based genetic map of yellow starthistle (Centaurea solstitialis) reveal putative structural variation and QTLs associated with invader traits.</title>
        <authorList>
            <person name="Reatini B."/>
            <person name="Cang F.A."/>
            <person name="Jiang Q."/>
            <person name="Mckibben M.T.W."/>
            <person name="Barker M.S."/>
            <person name="Rieseberg L.H."/>
            <person name="Dlugosch K.M."/>
        </authorList>
    </citation>
    <scope>NUCLEOTIDE SEQUENCE</scope>
    <source>
        <strain evidence="13">CAN-66</strain>
        <tissue evidence="13">Leaf</tissue>
    </source>
</reference>
<keyword evidence="4" id="KW-1003">Cell membrane</keyword>
<dbReference type="InterPro" id="IPR035892">
    <property type="entry name" value="C2_domain_sf"/>
</dbReference>
<dbReference type="Pfam" id="PF00168">
    <property type="entry name" value="C2"/>
    <property type="match status" value="1"/>
</dbReference>
<dbReference type="PANTHER" id="PTHR45933">
    <property type="entry name" value="PROTEIN C2-DOMAIN ABA-RELATED 4"/>
    <property type="match status" value="1"/>
</dbReference>
<evidence type="ECO:0000256" key="6">
    <source>
        <dbReference type="ARBA" id="ARBA00022723"/>
    </source>
</evidence>
<organism evidence="13 14">
    <name type="scientific">Centaurea solstitialis</name>
    <name type="common">yellow star-thistle</name>
    <dbReference type="NCBI Taxonomy" id="347529"/>
    <lineage>
        <taxon>Eukaryota</taxon>
        <taxon>Viridiplantae</taxon>
        <taxon>Streptophyta</taxon>
        <taxon>Embryophyta</taxon>
        <taxon>Tracheophyta</taxon>
        <taxon>Spermatophyta</taxon>
        <taxon>Magnoliopsida</taxon>
        <taxon>eudicotyledons</taxon>
        <taxon>Gunneridae</taxon>
        <taxon>Pentapetalae</taxon>
        <taxon>asterids</taxon>
        <taxon>campanulids</taxon>
        <taxon>Asterales</taxon>
        <taxon>Asteraceae</taxon>
        <taxon>Carduoideae</taxon>
        <taxon>Cardueae</taxon>
        <taxon>Centaureinae</taxon>
        <taxon>Centaurea</taxon>
    </lineage>
</organism>
<feature type="domain" description="C2" evidence="12">
    <location>
        <begin position="1"/>
        <end position="111"/>
    </location>
</feature>
<dbReference type="GO" id="GO:0005886">
    <property type="term" value="C:plasma membrane"/>
    <property type="evidence" value="ECO:0007669"/>
    <property type="project" value="UniProtKB-SubCell"/>
</dbReference>
<dbReference type="GO" id="GO:0005634">
    <property type="term" value="C:nucleus"/>
    <property type="evidence" value="ECO:0007669"/>
    <property type="project" value="UniProtKB-SubCell"/>
</dbReference>
<comment type="caution">
    <text evidence="13">The sequence shown here is derived from an EMBL/GenBank/DDBJ whole genome shotgun (WGS) entry which is preliminary data.</text>
</comment>
<dbReference type="Gene3D" id="2.60.40.150">
    <property type="entry name" value="C2 domain"/>
    <property type="match status" value="1"/>
</dbReference>
<proteinExistence type="inferred from homology"/>
<evidence type="ECO:0000256" key="3">
    <source>
        <dbReference type="ARBA" id="ARBA00022468"/>
    </source>
</evidence>
<evidence type="ECO:0000256" key="1">
    <source>
        <dbReference type="ARBA" id="ARBA00004123"/>
    </source>
</evidence>
<evidence type="ECO:0000259" key="12">
    <source>
        <dbReference type="PROSITE" id="PS50004"/>
    </source>
</evidence>
<dbReference type="SMART" id="SM00239">
    <property type="entry name" value="C2"/>
    <property type="match status" value="1"/>
</dbReference>
<dbReference type="PANTHER" id="PTHR45933:SF38">
    <property type="entry name" value="C2 DOMAIN-CONTAINING PROTEIN"/>
    <property type="match status" value="1"/>
</dbReference>
<comment type="subcellular location">
    <subcellularLocation>
        <location evidence="2">Cell membrane</location>
    </subcellularLocation>
    <subcellularLocation>
        <location evidence="1">Nucleus</location>
    </subcellularLocation>
</comment>
<dbReference type="GO" id="GO:0005096">
    <property type="term" value="F:GTPase activator activity"/>
    <property type="evidence" value="ECO:0007669"/>
    <property type="project" value="UniProtKB-KW"/>
</dbReference>
<evidence type="ECO:0000256" key="5">
    <source>
        <dbReference type="ARBA" id="ARBA00022682"/>
    </source>
</evidence>
<dbReference type="PROSITE" id="PS50004">
    <property type="entry name" value="C2"/>
    <property type="match status" value="1"/>
</dbReference>
<keyword evidence="9" id="KW-0472">Membrane</keyword>
<name>A0AA38U0H3_9ASTR</name>
<dbReference type="EMBL" id="JARYMX010000002">
    <property type="protein sequence ID" value="KAJ9563791.1"/>
    <property type="molecule type" value="Genomic_DNA"/>
</dbReference>
<keyword evidence="14" id="KW-1185">Reference proteome</keyword>
<evidence type="ECO:0000256" key="4">
    <source>
        <dbReference type="ARBA" id="ARBA00022475"/>
    </source>
</evidence>
<dbReference type="GO" id="GO:0008289">
    <property type="term" value="F:lipid binding"/>
    <property type="evidence" value="ECO:0007669"/>
    <property type="project" value="UniProtKB-KW"/>
</dbReference>
<dbReference type="GO" id="GO:0009738">
    <property type="term" value="P:abscisic acid-activated signaling pathway"/>
    <property type="evidence" value="ECO:0007669"/>
    <property type="project" value="UniProtKB-KW"/>
</dbReference>
<dbReference type="PRINTS" id="PR00360">
    <property type="entry name" value="C2DOMAIN"/>
</dbReference>
<dbReference type="Proteomes" id="UP001172457">
    <property type="component" value="Chromosome 2"/>
</dbReference>
<evidence type="ECO:0000256" key="7">
    <source>
        <dbReference type="ARBA" id="ARBA00022837"/>
    </source>
</evidence>
<evidence type="ECO:0000256" key="2">
    <source>
        <dbReference type="ARBA" id="ARBA00004236"/>
    </source>
</evidence>
<evidence type="ECO:0000313" key="14">
    <source>
        <dbReference type="Proteomes" id="UP001172457"/>
    </source>
</evidence>
<dbReference type="InterPro" id="IPR000008">
    <property type="entry name" value="C2_dom"/>
</dbReference>
<sequence length="174" mass="19799">MEGMIGILRLRIKKGIDLAVRDRTRGSSDPYVVATLGDDQRTKTKIVRDTLNPEWEQDLTLAIIDPKVPVKITVYDKDTFSHDDTMGIAYVDVNPYVECLQMGSDLHHLPVGTKLETVQPNEHNHLLEESYIIWNEDKLTQDMVLQLTDTESGAVEVQIEITLIENQRLITLKT</sequence>
<evidence type="ECO:0000313" key="13">
    <source>
        <dbReference type="EMBL" id="KAJ9563791.1"/>
    </source>
</evidence>
<evidence type="ECO:0000256" key="8">
    <source>
        <dbReference type="ARBA" id="ARBA00023121"/>
    </source>
</evidence>
<dbReference type="InterPro" id="IPR044562">
    <property type="entry name" value="CAR1-11"/>
</dbReference>
<keyword evidence="5" id="KW-0938">Abscisic acid signaling pathway</keyword>
<comment type="similarity">
    <text evidence="11">Belongs to the plant CAR protein family.</text>
</comment>
<gene>
    <name evidence="13" type="ORF">OSB04_008951</name>
</gene>
<evidence type="ECO:0000256" key="10">
    <source>
        <dbReference type="ARBA" id="ARBA00023242"/>
    </source>
</evidence>
<evidence type="ECO:0000256" key="11">
    <source>
        <dbReference type="ARBA" id="ARBA00024037"/>
    </source>
</evidence>
<accession>A0AA38U0H3</accession>
<dbReference type="AlphaFoldDB" id="A0AA38U0H3"/>
<keyword evidence="10" id="KW-0539">Nucleus</keyword>
<dbReference type="SUPFAM" id="SSF49562">
    <property type="entry name" value="C2 domain (Calcium/lipid-binding domain, CaLB)"/>
    <property type="match status" value="1"/>
</dbReference>
<dbReference type="GO" id="GO:0046872">
    <property type="term" value="F:metal ion binding"/>
    <property type="evidence" value="ECO:0007669"/>
    <property type="project" value="UniProtKB-KW"/>
</dbReference>
<keyword evidence="8" id="KW-0446">Lipid-binding</keyword>
<keyword evidence="3" id="KW-0343">GTPase activation</keyword>
<evidence type="ECO:0000256" key="9">
    <source>
        <dbReference type="ARBA" id="ARBA00023136"/>
    </source>
</evidence>
<protein>
    <recommendedName>
        <fullName evidence="12">C2 domain-containing protein</fullName>
    </recommendedName>
</protein>
<keyword evidence="7" id="KW-0106">Calcium</keyword>
<keyword evidence="6" id="KW-0479">Metal-binding</keyword>